<reference evidence="1 2" key="1">
    <citation type="submission" date="2018-05" db="EMBL/GenBank/DDBJ databases">
        <title>Genomic Encyclopedia of Type Strains, Phase IV (KMG-V): Genome sequencing to study the core and pangenomes of soil and plant-associated prokaryotes.</title>
        <authorList>
            <person name="Whitman W."/>
        </authorList>
    </citation>
    <scope>NUCLEOTIDE SEQUENCE [LARGE SCALE GENOMIC DNA]</scope>
    <source>
        <strain evidence="1 2">SCZa-39</strain>
    </source>
</reference>
<proteinExistence type="predicted"/>
<sequence>MEPEPASTQPSPSTFPALLSRLSFCLAWLFGLEAFLADDDPSHAGRPG</sequence>
<dbReference type="EMBL" id="QEOB01000004">
    <property type="protein sequence ID" value="PVX84871.1"/>
    <property type="molecule type" value="Genomic_DNA"/>
</dbReference>
<protein>
    <submittedName>
        <fullName evidence="1">Uncharacterized protein</fullName>
    </submittedName>
</protein>
<gene>
    <name evidence="1" type="ORF">C7402_104114</name>
</gene>
<keyword evidence="2" id="KW-1185">Reference proteome</keyword>
<dbReference type="Proteomes" id="UP000245712">
    <property type="component" value="Unassembled WGS sequence"/>
</dbReference>
<accession>A0ABX5KT52</accession>
<organism evidence="1 2">
    <name type="scientific">Paraburkholderia unamae</name>
    <dbReference type="NCBI Taxonomy" id="219649"/>
    <lineage>
        <taxon>Bacteria</taxon>
        <taxon>Pseudomonadati</taxon>
        <taxon>Pseudomonadota</taxon>
        <taxon>Betaproteobacteria</taxon>
        <taxon>Burkholderiales</taxon>
        <taxon>Burkholderiaceae</taxon>
        <taxon>Paraburkholderia</taxon>
    </lineage>
</organism>
<dbReference type="RefSeq" id="WP_165841855.1">
    <property type="nucleotide sequence ID" value="NZ_QEOB01000004.1"/>
</dbReference>
<name>A0ABX5KT52_9BURK</name>
<evidence type="ECO:0000313" key="2">
    <source>
        <dbReference type="Proteomes" id="UP000245712"/>
    </source>
</evidence>
<comment type="caution">
    <text evidence="1">The sequence shown here is derived from an EMBL/GenBank/DDBJ whole genome shotgun (WGS) entry which is preliminary data.</text>
</comment>
<evidence type="ECO:0000313" key="1">
    <source>
        <dbReference type="EMBL" id="PVX84871.1"/>
    </source>
</evidence>